<evidence type="ECO:0000313" key="1">
    <source>
        <dbReference type="EMBL" id="KAK4829359.1"/>
    </source>
</evidence>
<sequence>MFSVAFLNLRTKLLSSYPFVQECQRAALENADTRLRAALGLAVLKITDMDSLFAPVPITECSTVNITNQFDKNIYSHRQKKLRALYEIKQKLEIRMSNHIQRGRNDASAIGNETSLIRISNKPEILLNDMSWWTTSLTMSQQCTLKAKVSDSILGCIRKSIASRSREVTPLCSALVKPHMKCCVQFCAPRRRKIWTYWSKSIKGPHR</sequence>
<dbReference type="EMBL" id="JAUNZN010000001">
    <property type="protein sequence ID" value="KAK4829359.1"/>
    <property type="molecule type" value="Genomic_DNA"/>
</dbReference>
<gene>
    <name evidence="1" type="ORF">QYF61_003286</name>
</gene>
<name>A0AAN7NRT9_MYCAM</name>
<dbReference type="AlphaFoldDB" id="A0AAN7NRT9"/>
<reference evidence="1 2" key="1">
    <citation type="journal article" date="2023" name="J. Hered.">
        <title>Chromosome-level genome of the wood stork (Mycteria americana) provides insight into avian chromosome evolution.</title>
        <authorList>
            <person name="Flamio R. Jr."/>
            <person name="Ramstad K.M."/>
        </authorList>
    </citation>
    <scope>NUCLEOTIDE SEQUENCE [LARGE SCALE GENOMIC DNA]</scope>
    <source>
        <strain evidence="1">JAX WOST 10</strain>
    </source>
</reference>
<evidence type="ECO:0000313" key="2">
    <source>
        <dbReference type="Proteomes" id="UP001333110"/>
    </source>
</evidence>
<accession>A0AAN7NRT9</accession>
<dbReference type="Proteomes" id="UP001333110">
    <property type="component" value="Unassembled WGS sequence"/>
</dbReference>
<protein>
    <submittedName>
        <fullName evidence="1">Uncharacterized protein</fullName>
    </submittedName>
</protein>
<organism evidence="1 2">
    <name type="scientific">Mycteria americana</name>
    <name type="common">Wood stork</name>
    <dbReference type="NCBI Taxonomy" id="33587"/>
    <lineage>
        <taxon>Eukaryota</taxon>
        <taxon>Metazoa</taxon>
        <taxon>Chordata</taxon>
        <taxon>Craniata</taxon>
        <taxon>Vertebrata</taxon>
        <taxon>Euteleostomi</taxon>
        <taxon>Archelosauria</taxon>
        <taxon>Archosauria</taxon>
        <taxon>Dinosauria</taxon>
        <taxon>Saurischia</taxon>
        <taxon>Theropoda</taxon>
        <taxon>Coelurosauria</taxon>
        <taxon>Aves</taxon>
        <taxon>Neognathae</taxon>
        <taxon>Neoaves</taxon>
        <taxon>Aequornithes</taxon>
        <taxon>Ciconiiformes</taxon>
        <taxon>Ciconiidae</taxon>
        <taxon>Mycteria</taxon>
    </lineage>
</organism>
<comment type="caution">
    <text evidence="1">The sequence shown here is derived from an EMBL/GenBank/DDBJ whole genome shotgun (WGS) entry which is preliminary data.</text>
</comment>
<proteinExistence type="predicted"/>
<keyword evidence="2" id="KW-1185">Reference proteome</keyword>